<dbReference type="AlphaFoldDB" id="A0A816RVD0"/>
<organism evidence="1">
    <name type="scientific">Brassica napus</name>
    <name type="common">Rape</name>
    <dbReference type="NCBI Taxonomy" id="3708"/>
    <lineage>
        <taxon>Eukaryota</taxon>
        <taxon>Viridiplantae</taxon>
        <taxon>Streptophyta</taxon>
        <taxon>Embryophyta</taxon>
        <taxon>Tracheophyta</taxon>
        <taxon>Spermatophyta</taxon>
        <taxon>Magnoliopsida</taxon>
        <taxon>eudicotyledons</taxon>
        <taxon>Gunneridae</taxon>
        <taxon>Pentapetalae</taxon>
        <taxon>rosids</taxon>
        <taxon>malvids</taxon>
        <taxon>Brassicales</taxon>
        <taxon>Brassicaceae</taxon>
        <taxon>Brassiceae</taxon>
        <taxon>Brassica</taxon>
    </lineage>
</organism>
<dbReference type="Proteomes" id="UP001295469">
    <property type="component" value="Chromosome C01"/>
</dbReference>
<gene>
    <name evidence="1" type="ORF">DARMORV10_C01P38040.1</name>
</gene>
<protein>
    <submittedName>
        <fullName evidence="1">(rape) hypothetical protein</fullName>
    </submittedName>
</protein>
<dbReference type="EMBL" id="HG994365">
    <property type="protein sequence ID" value="CAF2075943.1"/>
    <property type="molecule type" value="Genomic_DNA"/>
</dbReference>
<sequence length="139" mass="15255">MLGLTTFVGGGGKGRGFRSRRLEDDFSLCITTHIICLTNDKFIDKKKKTPSLRKSKAKPKEMAKNINSAVSITVFLFVLLVTSTEILKSEAQTFCFECGPVPFLGTNTDCFNCCKTKYGSPPVVSGVVEGSEKHCHCYC</sequence>
<accession>A0A816RVD0</accession>
<reference evidence="1" key="1">
    <citation type="submission" date="2021-01" db="EMBL/GenBank/DDBJ databases">
        <authorList>
            <consortium name="Genoscope - CEA"/>
            <person name="William W."/>
        </authorList>
    </citation>
    <scope>NUCLEOTIDE SEQUENCE</scope>
</reference>
<name>A0A816RVD0_BRANA</name>
<evidence type="ECO:0000313" key="1">
    <source>
        <dbReference type="EMBL" id="CAF2075943.1"/>
    </source>
</evidence>
<proteinExistence type="predicted"/>